<protein>
    <recommendedName>
        <fullName evidence="3">F-box domain-containing protein</fullName>
    </recommendedName>
</protein>
<accession>A0A8H7UJ86</accession>
<keyword evidence="2" id="KW-1185">Reference proteome</keyword>
<evidence type="ECO:0000313" key="1">
    <source>
        <dbReference type="EMBL" id="KAG2183757.1"/>
    </source>
</evidence>
<dbReference type="OrthoDB" id="2285859at2759"/>
<evidence type="ECO:0008006" key="3">
    <source>
        <dbReference type="Google" id="ProtNLM"/>
    </source>
</evidence>
<reference evidence="1" key="1">
    <citation type="submission" date="2020-12" db="EMBL/GenBank/DDBJ databases">
        <title>Metabolic potential, ecology and presence of endohyphal bacteria is reflected in genomic diversity of Mucoromycotina.</title>
        <authorList>
            <person name="Muszewska A."/>
            <person name="Okrasinska A."/>
            <person name="Steczkiewicz K."/>
            <person name="Drgas O."/>
            <person name="Orlowska M."/>
            <person name="Perlinska-Lenart U."/>
            <person name="Aleksandrzak-Piekarczyk T."/>
            <person name="Szatraj K."/>
            <person name="Zielenkiewicz U."/>
            <person name="Pilsyk S."/>
            <person name="Malc E."/>
            <person name="Mieczkowski P."/>
            <person name="Kruszewska J.S."/>
            <person name="Biernat P."/>
            <person name="Pawlowska J."/>
        </authorList>
    </citation>
    <scope>NUCLEOTIDE SEQUENCE</scope>
    <source>
        <strain evidence="1">WA0000067209</strain>
    </source>
</reference>
<dbReference type="EMBL" id="JAEPQZ010000003">
    <property type="protein sequence ID" value="KAG2183757.1"/>
    <property type="molecule type" value="Genomic_DNA"/>
</dbReference>
<proteinExistence type="predicted"/>
<comment type="caution">
    <text evidence="1">The sequence shown here is derived from an EMBL/GenBank/DDBJ whole genome shotgun (WGS) entry which is preliminary data.</text>
</comment>
<sequence>MLLLPAEVIVHILAFVPLTSFRSLYQVFPQELLDEALKSKVRQQPQVIELVSTNLHELVANETLSSSKLRNESSVPLQYIGFDTLNQVLWFTPDTPNQFFKVKHGFVSHGKLIVRANKKSLHKVIMSLWDVRKKLPPKRSGSLSGASQVDCSEYTEEVVVRNRDFILDGYISTCKAQGQVRRTPLYNKLAGLIPPPLPSSYSRKLPSVAQITARSRWEPQLPNPTCGLFIVEHVALSVPAFLELFL</sequence>
<dbReference type="Proteomes" id="UP000654370">
    <property type="component" value="Unassembled WGS sequence"/>
</dbReference>
<organism evidence="1 2">
    <name type="scientific">Mortierella isabellina</name>
    <name type="common">Filamentous fungus</name>
    <name type="synonym">Umbelopsis isabellina</name>
    <dbReference type="NCBI Taxonomy" id="91625"/>
    <lineage>
        <taxon>Eukaryota</taxon>
        <taxon>Fungi</taxon>
        <taxon>Fungi incertae sedis</taxon>
        <taxon>Mucoromycota</taxon>
        <taxon>Mucoromycotina</taxon>
        <taxon>Umbelopsidomycetes</taxon>
        <taxon>Umbelopsidales</taxon>
        <taxon>Umbelopsidaceae</taxon>
        <taxon>Umbelopsis</taxon>
    </lineage>
</organism>
<gene>
    <name evidence="1" type="ORF">INT43_006768</name>
</gene>
<dbReference type="AlphaFoldDB" id="A0A8H7UJ86"/>
<name>A0A8H7UJ86_MORIS</name>
<evidence type="ECO:0000313" key="2">
    <source>
        <dbReference type="Proteomes" id="UP000654370"/>
    </source>
</evidence>